<gene>
    <name evidence="1" type="ORF">M9H77_03787</name>
</gene>
<dbReference type="Proteomes" id="UP001060085">
    <property type="component" value="Linkage Group LG01"/>
</dbReference>
<keyword evidence="2" id="KW-1185">Reference proteome</keyword>
<name>A0ACC0CCP3_CATRO</name>
<comment type="caution">
    <text evidence="1">The sequence shown here is derived from an EMBL/GenBank/DDBJ whole genome shotgun (WGS) entry which is preliminary data.</text>
</comment>
<evidence type="ECO:0000313" key="2">
    <source>
        <dbReference type="Proteomes" id="UP001060085"/>
    </source>
</evidence>
<reference evidence="2" key="1">
    <citation type="journal article" date="2023" name="Nat. Plants">
        <title>Single-cell RNA sequencing provides a high-resolution roadmap for understanding the multicellular compartmentation of specialized metabolism.</title>
        <authorList>
            <person name="Sun S."/>
            <person name="Shen X."/>
            <person name="Li Y."/>
            <person name="Li Y."/>
            <person name="Wang S."/>
            <person name="Li R."/>
            <person name="Zhang H."/>
            <person name="Shen G."/>
            <person name="Guo B."/>
            <person name="Wei J."/>
            <person name="Xu J."/>
            <person name="St-Pierre B."/>
            <person name="Chen S."/>
            <person name="Sun C."/>
        </authorList>
    </citation>
    <scope>NUCLEOTIDE SEQUENCE [LARGE SCALE GENOMIC DNA]</scope>
</reference>
<dbReference type="EMBL" id="CM044701">
    <property type="protein sequence ID" value="KAI5682559.1"/>
    <property type="molecule type" value="Genomic_DNA"/>
</dbReference>
<protein>
    <submittedName>
        <fullName evidence="1">Uncharacterized protein</fullName>
    </submittedName>
</protein>
<accession>A0ACC0CCP3</accession>
<evidence type="ECO:0000313" key="1">
    <source>
        <dbReference type="EMBL" id="KAI5682559.1"/>
    </source>
</evidence>
<organism evidence="1 2">
    <name type="scientific">Catharanthus roseus</name>
    <name type="common">Madagascar periwinkle</name>
    <name type="synonym">Vinca rosea</name>
    <dbReference type="NCBI Taxonomy" id="4058"/>
    <lineage>
        <taxon>Eukaryota</taxon>
        <taxon>Viridiplantae</taxon>
        <taxon>Streptophyta</taxon>
        <taxon>Embryophyta</taxon>
        <taxon>Tracheophyta</taxon>
        <taxon>Spermatophyta</taxon>
        <taxon>Magnoliopsida</taxon>
        <taxon>eudicotyledons</taxon>
        <taxon>Gunneridae</taxon>
        <taxon>Pentapetalae</taxon>
        <taxon>asterids</taxon>
        <taxon>lamiids</taxon>
        <taxon>Gentianales</taxon>
        <taxon>Apocynaceae</taxon>
        <taxon>Rauvolfioideae</taxon>
        <taxon>Vinceae</taxon>
        <taxon>Catharanthinae</taxon>
        <taxon>Catharanthus</taxon>
    </lineage>
</organism>
<proteinExistence type="predicted"/>
<sequence length="101" mass="11192">MVNVLGKVYERNGRLFKGESEEKTAATICLLKEVEQRTNKNGLKGSENDRKRRKTKPTTNDRLPLPPTVGAGQQRSKGGQRSTGDSRSRPTITSSLEFSNT</sequence>